<evidence type="ECO:0000313" key="2">
    <source>
        <dbReference type="EMBL" id="GAA1751900.1"/>
    </source>
</evidence>
<protein>
    <recommendedName>
        <fullName evidence="4">Bacterial Ig-like domain-containing protein</fullName>
    </recommendedName>
</protein>
<feature type="transmembrane region" description="Helical" evidence="1">
    <location>
        <begin position="318"/>
        <end position="342"/>
    </location>
</feature>
<dbReference type="Proteomes" id="UP001501057">
    <property type="component" value="Unassembled WGS sequence"/>
</dbReference>
<keyword evidence="1" id="KW-0472">Membrane</keyword>
<dbReference type="EMBL" id="BAAAME010000010">
    <property type="protein sequence ID" value="GAA1751900.1"/>
    <property type="molecule type" value="Genomic_DNA"/>
</dbReference>
<comment type="caution">
    <text evidence="2">The sequence shown here is derived from an EMBL/GenBank/DDBJ whole genome shotgun (WGS) entry which is preliminary data.</text>
</comment>
<evidence type="ECO:0000256" key="1">
    <source>
        <dbReference type="SAM" id="Phobius"/>
    </source>
</evidence>
<keyword evidence="1" id="KW-1133">Transmembrane helix</keyword>
<name>A0ABN2KAP3_9ACTN</name>
<proteinExistence type="predicted"/>
<evidence type="ECO:0008006" key="4">
    <source>
        <dbReference type="Google" id="ProtNLM"/>
    </source>
</evidence>
<reference evidence="2 3" key="1">
    <citation type="journal article" date="2019" name="Int. J. Syst. Evol. Microbiol.">
        <title>The Global Catalogue of Microorganisms (GCM) 10K type strain sequencing project: providing services to taxonomists for standard genome sequencing and annotation.</title>
        <authorList>
            <consortium name="The Broad Institute Genomics Platform"/>
            <consortium name="The Broad Institute Genome Sequencing Center for Infectious Disease"/>
            <person name="Wu L."/>
            <person name="Ma J."/>
        </authorList>
    </citation>
    <scope>NUCLEOTIDE SEQUENCE [LARGE SCALE GENOMIC DNA]</scope>
    <source>
        <strain evidence="2 3">JCM 13518</strain>
    </source>
</reference>
<evidence type="ECO:0000313" key="3">
    <source>
        <dbReference type="Proteomes" id="UP001501057"/>
    </source>
</evidence>
<dbReference type="RefSeq" id="WP_344203897.1">
    <property type="nucleotide sequence ID" value="NZ_BAAAME010000010.1"/>
</dbReference>
<gene>
    <name evidence="2" type="ORF">GCM10009710_34630</name>
</gene>
<dbReference type="Gene3D" id="2.60.40.230">
    <property type="entry name" value="Neocarzinostatin-like"/>
    <property type="match status" value="1"/>
</dbReference>
<keyword evidence="3" id="KW-1185">Reference proteome</keyword>
<keyword evidence="1" id="KW-0812">Transmembrane</keyword>
<sequence length="351" mass="34818">MHPVRLIPLPRTAAAVVASAIVAAGALVGLATPAEAAGRVSISNDQGGGAVIDATYATQLTLSGSGFQSIQGGHGGVYVFFGTVSGGWKPSAGGQTGKDYFYVPDSESADNQGFQKFVAFPGSDTGAAANGGLIAADGTWSTTLTVPGAKFQSVDRSGAVKEVDCTQVQCGIITIGAHGVTNGTNESFTPVEVGDLYGGQAPADTAAPVAEAPVVTPQTGEVATTAAMTVDRAAAVPGRILTFNAVGLVPGELVVATLDDGLAAAGPIAVGTNGQVAGAIELPLDLEPGTHTLKLSGEQGLSVSFAVRALDDGGDTPWLAIGIAIGAGVMLLVVLVGSALWIRSARRKAAA</sequence>
<organism evidence="2 3">
    <name type="scientific">Aeromicrobium alkaliterrae</name>
    <dbReference type="NCBI Taxonomy" id="302168"/>
    <lineage>
        <taxon>Bacteria</taxon>
        <taxon>Bacillati</taxon>
        <taxon>Actinomycetota</taxon>
        <taxon>Actinomycetes</taxon>
        <taxon>Propionibacteriales</taxon>
        <taxon>Nocardioidaceae</taxon>
        <taxon>Aeromicrobium</taxon>
    </lineage>
</organism>
<accession>A0ABN2KAP3</accession>